<name>A0A2H3B9H3_9AGAR</name>
<reference evidence="2" key="1">
    <citation type="journal article" date="2017" name="Nat. Ecol. Evol.">
        <title>Genome expansion and lineage-specific genetic innovations in the forest pathogenic fungi Armillaria.</title>
        <authorList>
            <person name="Sipos G."/>
            <person name="Prasanna A.N."/>
            <person name="Walter M.C."/>
            <person name="O'Connor E."/>
            <person name="Balint B."/>
            <person name="Krizsan K."/>
            <person name="Kiss B."/>
            <person name="Hess J."/>
            <person name="Varga T."/>
            <person name="Slot J."/>
            <person name="Riley R."/>
            <person name="Boka B."/>
            <person name="Rigling D."/>
            <person name="Barry K."/>
            <person name="Lee J."/>
            <person name="Mihaltcheva S."/>
            <person name="LaButti K."/>
            <person name="Lipzen A."/>
            <person name="Waldron R."/>
            <person name="Moloney N.M."/>
            <person name="Sperisen C."/>
            <person name="Kredics L."/>
            <person name="Vagvoelgyi C."/>
            <person name="Patrignani A."/>
            <person name="Fitzpatrick D."/>
            <person name="Nagy I."/>
            <person name="Doyle S."/>
            <person name="Anderson J.B."/>
            <person name="Grigoriev I.V."/>
            <person name="Gueldener U."/>
            <person name="Muensterkoetter M."/>
            <person name="Nagy L.G."/>
        </authorList>
    </citation>
    <scope>NUCLEOTIDE SEQUENCE [LARGE SCALE GENOMIC DNA]</scope>
    <source>
        <strain evidence="2">28-4</strain>
    </source>
</reference>
<dbReference type="Proteomes" id="UP000218334">
    <property type="component" value="Unassembled WGS sequence"/>
</dbReference>
<proteinExistence type="predicted"/>
<keyword evidence="2" id="KW-1185">Reference proteome</keyword>
<organism evidence="1 2">
    <name type="scientific">Armillaria solidipes</name>
    <dbReference type="NCBI Taxonomy" id="1076256"/>
    <lineage>
        <taxon>Eukaryota</taxon>
        <taxon>Fungi</taxon>
        <taxon>Dikarya</taxon>
        <taxon>Basidiomycota</taxon>
        <taxon>Agaricomycotina</taxon>
        <taxon>Agaricomycetes</taxon>
        <taxon>Agaricomycetidae</taxon>
        <taxon>Agaricales</taxon>
        <taxon>Marasmiineae</taxon>
        <taxon>Physalacriaceae</taxon>
        <taxon>Armillaria</taxon>
    </lineage>
</organism>
<gene>
    <name evidence="1" type="ORF">ARMSODRAFT_960320</name>
</gene>
<evidence type="ECO:0000313" key="1">
    <source>
        <dbReference type="EMBL" id="PBK66330.1"/>
    </source>
</evidence>
<accession>A0A2H3B9H3</accession>
<dbReference type="EMBL" id="KZ293441">
    <property type="protein sequence ID" value="PBK66330.1"/>
    <property type="molecule type" value="Genomic_DNA"/>
</dbReference>
<dbReference type="AlphaFoldDB" id="A0A2H3B9H3"/>
<dbReference type="STRING" id="1076256.A0A2H3B9H3"/>
<evidence type="ECO:0000313" key="2">
    <source>
        <dbReference type="Proteomes" id="UP000218334"/>
    </source>
</evidence>
<sequence>MRQLDLSLSLRSDARGATILALPGQLDTDVLPWDAVDAIALCGGTPSRRLSLDHMTSLGDTPTIQGILRS</sequence>
<protein>
    <submittedName>
        <fullName evidence="1">Uncharacterized protein</fullName>
    </submittedName>
</protein>